<dbReference type="SMART" id="SM00032">
    <property type="entry name" value="CCP"/>
    <property type="match status" value="1"/>
</dbReference>
<dbReference type="Gene3D" id="2.60.120.290">
    <property type="entry name" value="Spermadhesin, CUB domain"/>
    <property type="match status" value="1"/>
</dbReference>
<evidence type="ECO:0000256" key="2">
    <source>
        <dbReference type="ARBA" id="ARBA00022729"/>
    </source>
</evidence>
<dbReference type="SUPFAM" id="SSF49854">
    <property type="entry name" value="Spermadhesin, CUB domain"/>
    <property type="match status" value="1"/>
</dbReference>
<evidence type="ECO:0000259" key="7">
    <source>
        <dbReference type="PROSITE" id="PS50923"/>
    </source>
</evidence>
<evidence type="ECO:0000313" key="9">
    <source>
        <dbReference type="Proteomes" id="UP000034805"/>
    </source>
</evidence>
<sequence>TCPTDEVLTDSTGVILSQSTAGGSLPFQTCSWRVQLQPGYTIYITVEHFTTSSLLDRMEIFDGPSSQSPLLISLNGNYSSPLSITSSSNNIYFLWSSDQEFVPKDFLIWYYASYCSVPLAPANGSVHSLTGSSLGSTVGFRCHRGFRLVGQSSATCTRDSQGLYRWNVSVPLCQ</sequence>
<dbReference type="EMBL" id="JARO02016213">
    <property type="protein sequence ID" value="KPP57522.1"/>
    <property type="molecule type" value="Genomic_DNA"/>
</dbReference>
<keyword evidence="4" id="KW-1015">Disulfide bond</keyword>
<evidence type="ECO:0000256" key="5">
    <source>
        <dbReference type="PROSITE-ProRule" id="PRU00302"/>
    </source>
</evidence>
<proteinExistence type="predicted"/>
<feature type="domain" description="Sushi" evidence="7">
    <location>
        <begin position="113"/>
        <end position="174"/>
    </location>
</feature>
<feature type="domain" description="CUB" evidence="6">
    <location>
        <begin position="2"/>
        <end position="113"/>
    </location>
</feature>
<comment type="caution">
    <text evidence="5">Lacks conserved residue(s) required for the propagation of feature annotation.</text>
</comment>
<gene>
    <name evidence="8" type="ORF">Z043_124746</name>
</gene>
<comment type="caution">
    <text evidence="8">The sequence shown here is derived from an EMBL/GenBank/DDBJ whole genome shotgun (WGS) entry which is preliminary data.</text>
</comment>
<dbReference type="InterPro" id="IPR000436">
    <property type="entry name" value="Sushi_SCR_CCP_dom"/>
</dbReference>
<dbReference type="InterPro" id="IPR051277">
    <property type="entry name" value="SEZ6_CSMD_C4BPB_Regulators"/>
</dbReference>
<dbReference type="CDD" id="cd00041">
    <property type="entry name" value="CUB"/>
    <property type="match status" value="1"/>
</dbReference>
<dbReference type="Pfam" id="PF00431">
    <property type="entry name" value="CUB"/>
    <property type="match status" value="1"/>
</dbReference>
<dbReference type="SMART" id="SM00042">
    <property type="entry name" value="CUB"/>
    <property type="match status" value="1"/>
</dbReference>
<dbReference type="PROSITE" id="PS50923">
    <property type="entry name" value="SUSHI"/>
    <property type="match status" value="1"/>
</dbReference>
<dbReference type="InterPro" id="IPR035976">
    <property type="entry name" value="Sushi/SCR/CCP_sf"/>
</dbReference>
<evidence type="ECO:0000256" key="1">
    <source>
        <dbReference type="ARBA" id="ARBA00022659"/>
    </source>
</evidence>
<evidence type="ECO:0000313" key="8">
    <source>
        <dbReference type="EMBL" id="KPP57522.1"/>
    </source>
</evidence>
<dbReference type="InterPro" id="IPR035914">
    <property type="entry name" value="Sperma_CUB_dom_sf"/>
</dbReference>
<dbReference type="PANTHER" id="PTHR45656:SF4">
    <property type="entry name" value="PROTEIN CBR-CLEC-78"/>
    <property type="match status" value="1"/>
</dbReference>
<evidence type="ECO:0000259" key="6">
    <source>
        <dbReference type="PROSITE" id="PS01180"/>
    </source>
</evidence>
<evidence type="ECO:0008006" key="10">
    <source>
        <dbReference type="Google" id="ProtNLM"/>
    </source>
</evidence>
<feature type="non-terminal residue" evidence="8">
    <location>
        <position position="1"/>
    </location>
</feature>
<evidence type="ECO:0000256" key="3">
    <source>
        <dbReference type="ARBA" id="ARBA00022737"/>
    </source>
</evidence>
<protein>
    <recommendedName>
        <fullName evidence="10">Sushi domain-containing protein</fullName>
    </recommendedName>
</protein>
<dbReference type="InterPro" id="IPR000859">
    <property type="entry name" value="CUB_dom"/>
</dbReference>
<reference evidence="8 9" key="1">
    <citation type="submission" date="2015-08" db="EMBL/GenBank/DDBJ databases">
        <title>The genome of the Asian arowana (Scleropages formosus).</title>
        <authorList>
            <person name="Tan M.H."/>
            <person name="Gan H.M."/>
            <person name="Croft L.J."/>
            <person name="Austin C.M."/>
        </authorList>
    </citation>
    <scope>NUCLEOTIDE SEQUENCE [LARGE SCALE GENOMIC DNA]</scope>
    <source>
        <strain evidence="8">Aro1</strain>
    </source>
</reference>
<keyword evidence="1 5" id="KW-0768">Sushi</keyword>
<feature type="non-terminal residue" evidence="8">
    <location>
        <position position="174"/>
    </location>
</feature>
<dbReference type="Proteomes" id="UP000034805">
    <property type="component" value="Unassembled WGS sequence"/>
</dbReference>
<dbReference type="CDD" id="cd00033">
    <property type="entry name" value="CCP"/>
    <property type="match status" value="1"/>
</dbReference>
<organism evidence="8 9">
    <name type="scientific">Scleropages formosus</name>
    <name type="common">Asian bonytongue</name>
    <name type="synonym">Osteoglossum formosum</name>
    <dbReference type="NCBI Taxonomy" id="113540"/>
    <lineage>
        <taxon>Eukaryota</taxon>
        <taxon>Metazoa</taxon>
        <taxon>Chordata</taxon>
        <taxon>Craniata</taxon>
        <taxon>Vertebrata</taxon>
        <taxon>Euteleostomi</taxon>
        <taxon>Actinopterygii</taxon>
        <taxon>Neopterygii</taxon>
        <taxon>Teleostei</taxon>
        <taxon>Osteoglossocephala</taxon>
        <taxon>Osteoglossomorpha</taxon>
        <taxon>Osteoglossiformes</taxon>
        <taxon>Osteoglossidae</taxon>
        <taxon>Scleropages</taxon>
    </lineage>
</organism>
<name>A0A0P7W977_SCLFO</name>
<dbReference type="Gene3D" id="2.10.70.10">
    <property type="entry name" value="Complement Module, domain 1"/>
    <property type="match status" value="1"/>
</dbReference>
<keyword evidence="2" id="KW-0732">Signal</keyword>
<evidence type="ECO:0000256" key="4">
    <source>
        <dbReference type="ARBA" id="ARBA00023157"/>
    </source>
</evidence>
<dbReference type="Pfam" id="PF00084">
    <property type="entry name" value="Sushi"/>
    <property type="match status" value="1"/>
</dbReference>
<accession>A0A0P7W977</accession>
<dbReference type="SUPFAM" id="SSF57535">
    <property type="entry name" value="Complement control module/SCR domain"/>
    <property type="match status" value="1"/>
</dbReference>
<dbReference type="PROSITE" id="PS01180">
    <property type="entry name" value="CUB"/>
    <property type="match status" value="1"/>
</dbReference>
<keyword evidence="3" id="KW-0677">Repeat</keyword>
<dbReference type="PANTHER" id="PTHR45656">
    <property type="entry name" value="PROTEIN CBR-CLEC-78"/>
    <property type="match status" value="1"/>
</dbReference>
<dbReference type="AlphaFoldDB" id="A0A0P7W977"/>